<keyword evidence="2" id="KW-1185">Reference proteome</keyword>
<reference evidence="1 2" key="1">
    <citation type="submission" date="2019-02" db="EMBL/GenBank/DDBJ databases">
        <title>WGS of Pseudoxanthomonas species novum from clinical isolates.</title>
        <authorList>
            <person name="Bernier A.-M."/>
            <person name="Bernard K."/>
            <person name="Vachon A."/>
        </authorList>
    </citation>
    <scope>NUCLEOTIDE SEQUENCE [LARGE SCALE GENOMIC DNA]</scope>
    <source>
        <strain evidence="2">NML 170316</strain>
    </source>
</reference>
<comment type="caution">
    <text evidence="1">The sequence shown here is derived from an EMBL/GenBank/DDBJ whole genome shotgun (WGS) entry which is preliminary data.</text>
</comment>
<dbReference type="Pfam" id="PF07505">
    <property type="entry name" value="DUF5131"/>
    <property type="match status" value="1"/>
</dbReference>
<organism evidence="1 2">
    <name type="scientific">Pseudoxanthomonas winnipegensis</name>
    <dbReference type="NCBI Taxonomy" id="2480810"/>
    <lineage>
        <taxon>Bacteria</taxon>
        <taxon>Pseudomonadati</taxon>
        <taxon>Pseudomonadota</taxon>
        <taxon>Gammaproteobacteria</taxon>
        <taxon>Lysobacterales</taxon>
        <taxon>Lysobacteraceae</taxon>
        <taxon>Pseudoxanthomonas</taxon>
    </lineage>
</organism>
<evidence type="ECO:0000313" key="1">
    <source>
        <dbReference type="EMBL" id="TAA19206.1"/>
    </source>
</evidence>
<evidence type="ECO:0000313" key="2">
    <source>
        <dbReference type="Proteomes" id="UP000293089"/>
    </source>
</evidence>
<name>A0ABY1WCU0_9GAMM</name>
<proteinExistence type="predicted"/>
<dbReference type="RefSeq" id="WP_130528598.1">
    <property type="nucleotide sequence ID" value="NZ_SHMD01000001.1"/>
</dbReference>
<dbReference type="InterPro" id="IPR011101">
    <property type="entry name" value="DUF5131"/>
</dbReference>
<dbReference type="Proteomes" id="UP000293089">
    <property type="component" value="Unassembled WGS sequence"/>
</dbReference>
<dbReference type="EMBL" id="SHME01000003">
    <property type="protein sequence ID" value="TAA19206.1"/>
    <property type="molecule type" value="Genomic_DNA"/>
</dbReference>
<gene>
    <name evidence="1" type="ORF">EA658_10045</name>
</gene>
<sequence length="328" mass="36125">MAERSSIEWCDSTFNPWIGCTRVSPACDHCYAAASTPARTLDVTWGTGEPRRRTAPSTWNLPRRWNARPFWQCDACGWRGDDHPELRSYCPGCARGVVVPARRRVFCASLADVFDNEVDPAWRADLFALIEATPNLDWLLLTKRIGNVLDMVEEASDLIDYGEGWQSTWGQGVWPSNVWLGATICNQVEADRDIPKLLAVPAAVRFLSMEPLLGRVDLCNHLGMWWNQTMGCFESTGSQFNPGGLNWVIVGGESGPAARPVHPNWLRSLRDQCTAAAVPFLFKQWGEWAPAAANDVPGNGLMARVGKKSAGRVLDGAVHASFPEVASA</sequence>
<accession>A0ABY1WCU0</accession>
<protein>
    <submittedName>
        <fullName evidence="1">Phage Gp37/Gp68 family protein</fullName>
    </submittedName>
</protein>